<name>A2FD82_TRIV3</name>
<evidence type="ECO:0000313" key="2">
    <source>
        <dbReference type="Proteomes" id="UP000001542"/>
    </source>
</evidence>
<dbReference type="EMBL" id="DS113728">
    <property type="protein sequence ID" value="EAX97138.1"/>
    <property type="molecule type" value="Genomic_DNA"/>
</dbReference>
<reference evidence="1" key="1">
    <citation type="submission" date="2006-10" db="EMBL/GenBank/DDBJ databases">
        <authorList>
            <person name="Amadeo P."/>
            <person name="Zhao Q."/>
            <person name="Wortman J."/>
            <person name="Fraser-Liggett C."/>
            <person name="Carlton J."/>
        </authorList>
    </citation>
    <scope>NUCLEOTIDE SEQUENCE</scope>
    <source>
        <strain evidence="1">G3</strain>
    </source>
</reference>
<sequence>MTDEDIPTSMIYLSWKGEKSRLFASHTWGRNERPLWLSRCIYRDSKSSMEKSGIMMLTRGALYIFRDKLLRGYVLRGHHHLFKFSKVQQLSNRVILTYQSIIDTPKQTNEPQVDLEEVPLLNNEENPVIIPEEHYEERRLSLEFKGTENFCILLHRILSELYYGIQSLQLPTFEMQDGIQLQPLTKAPKNSLYKKAIAYSHYEMPWGRNLAVAGYLRYKWNGENVLCLGRKFSPSYYAGSFGTAVGNESLIDTVVFKNCAFDGMESFLNRLMKSSVSVKLVVFVNYSPNIKPKFAFDGSRTIVGRWHFVNCCCDTICSYLISTNNFAEPPNEIAIARRSYNEKDSEQIFNTIKASPMSFRTDTLRLVDLRFRNFPFDTFTSLIMDMPLNTLVIRHVNIEGSKLFNAICRTRPLMRSLKLQKLSFTQPIDKNLQLPAGLVVLDISESEFIGDSFTTFMLAICREQVKYSFILNAAKLKITESEFEIFKVYMDESEREQHKHIRSNLLELNISDLYVPVVGIQEISRFIRTQKSLTQISLENVTCPDPTVFTRCIVSILQQARITGIDFTLHLGEELSDLLFRYLAFQETIKRICIKNCGIGNKGMINLMKRIPLFKHLEEISCDGSSPTPTTDGTVPLIEFWRTIANMPSIVANDFPYQDLNSLGLDETAIPAKELAILKSRRRPYTQIERIEIILNKVIEDERNAVENAM</sequence>
<dbReference type="Gene3D" id="3.80.10.10">
    <property type="entry name" value="Ribonuclease Inhibitor"/>
    <property type="match status" value="1"/>
</dbReference>
<dbReference type="Proteomes" id="UP000001542">
    <property type="component" value="Unassembled WGS sequence"/>
</dbReference>
<dbReference type="GO" id="GO:0005886">
    <property type="term" value="C:plasma membrane"/>
    <property type="evidence" value="ECO:0000318"/>
    <property type="project" value="GO_Central"/>
</dbReference>
<dbReference type="InParanoid" id="A2FD82"/>
<protein>
    <submittedName>
        <fullName evidence="1">Uncharacterized protein</fullName>
    </submittedName>
</protein>
<dbReference type="RefSeq" id="XP_001310068.1">
    <property type="nucleotide sequence ID" value="XM_001310067.1"/>
</dbReference>
<dbReference type="VEuPathDB" id="TrichDB:TVAGG3_0180340"/>
<proteinExistence type="predicted"/>
<dbReference type="SUPFAM" id="SSF52047">
    <property type="entry name" value="RNI-like"/>
    <property type="match status" value="1"/>
</dbReference>
<dbReference type="AlphaFoldDB" id="A2FD82"/>
<dbReference type="VEuPathDB" id="TrichDB:TVAG_469120"/>
<dbReference type="KEGG" id="tva:4754917"/>
<gene>
    <name evidence="1" type="ORF">TVAG_469120</name>
</gene>
<evidence type="ECO:0000313" key="1">
    <source>
        <dbReference type="EMBL" id="EAX97138.1"/>
    </source>
</evidence>
<keyword evidence="2" id="KW-1185">Reference proteome</keyword>
<reference evidence="1" key="2">
    <citation type="journal article" date="2007" name="Science">
        <title>Draft genome sequence of the sexually transmitted pathogen Trichomonas vaginalis.</title>
        <authorList>
            <person name="Carlton J.M."/>
            <person name="Hirt R.P."/>
            <person name="Silva J.C."/>
            <person name="Delcher A.L."/>
            <person name="Schatz M."/>
            <person name="Zhao Q."/>
            <person name="Wortman J.R."/>
            <person name="Bidwell S.L."/>
            <person name="Alsmark U.C.M."/>
            <person name="Besteiro S."/>
            <person name="Sicheritz-Ponten T."/>
            <person name="Noel C.J."/>
            <person name="Dacks J.B."/>
            <person name="Foster P.G."/>
            <person name="Simillion C."/>
            <person name="Van de Peer Y."/>
            <person name="Miranda-Saavedra D."/>
            <person name="Barton G.J."/>
            <person name="Westrop G.D."/>
            <person name="Mueller S."/>
            <person name="Dessi D."/>
            <person name="Fiori P.L."/>
            <person name="Ren Q."/>
            <person name="Paulsen I."/>
            <person name="Zhang H."/>
            <person name="Bastida-Corcuera F.D."/>
            <person name="Simoes-Barbosa A."/>
            <person name="Brown M.T."/>
            <person name="Hayes R.D."/>
            <person name="Mukherjee M."/>
            <person name="Okumura C.Y."/>
            <person name="Schneider R."/>
            <person name="Smith A.J."/>
            <person name="Vanacova S."/>
            <person name="Villalvazo M."/>
            <person name="Haas B.J."/>
            <person name="Pertea M."/>
            <person name="Feldblyum T.V."/>
            <person name="Utterback T.R."/>
            <person name="Shu C.L."/>
            <person name="Osoegawa K."/>
            <person name="de Jong P.J."/>
            <person name="Hrdy I."/>
            <person name="Horvathova L."/>
            <person name="Zubacova Z."/>
            <person name="Dolezal P."/>
            <person name="Malik S.B."/>
            <person name="Logsdon J.M. Jr."/>
            <person name="Henze K."/>
            <person name="Gupta A."/>
            <person name="Wang C.C."/>
            <person name="Dunne R.L."/>
            <person name="Upcroft J.A."/>
            <person name="Upcroft P."/>
            <person name="White O."/>
            <person name="Salzberg S.L."/>
            <person name="Tang P."/>
            <person name="Chiu C.-H."/>
            <person name="Lee Y.-S."/>
            <person name="Embley T.M."/>
            <person name="Coombs G.H."/>
            <person name="Mottram J.C."/>
            <person name="Tachezy J."/>
            <person name="Fraser-Liggett C.M."/>
            <person name="Johnson P.J."/>
        </authorList>
    </citation>
    <scope>NUCLEOTIDE SEQUENCE [LARGE SCALE GENOMIC DNA]</scope>
    <source>
        <strain evidence="1">G3</strain>
    </source>
</reference>
<dbReference type="GO" id="GO:0030027">
    <property type="term" value="C:lamellipodium"/>
    <property type="evidence" value="ECO:0000318"/>
    <property type="project" value="GO_Central"/>
</dbReference>
<organism evidence="1 2">
    <name type="scientific">Trichomonas vaginalis (strain ATCC PRA-98 / G3)</name>
    <dbReference type="NCBI Taxonomy" id="412133"/>
    <lineage>
        <taxon>Eukaryota</taxon>
        <taxon>Metamonada</taxon>
        <taxon>Parabasalia</taxon>
        <taxon>Trichomonadida</taxon>
        <taxon>Trichomonadidae</taxon>
        <taxon>Trichomonas</taxon>
    </lineage>
</organism>
<dbReference type="InterPro" id="IPR032675">
    <property type="entry name" value="LRR_dom_sf"/>
</dbReference>
<dbReference type="GO" id="GO:0016477">
    <property type="term" value="P:cell migration"/>
    <property type="evidence" value="ECO:0000318"/>
    <property type="project" value="GO_Central"/>
</dbReference>
<accession>A2FD82</accession>
<dbReference type="GO" id="GO:0034315">
    <property type="term" value="P:regulation of Arp2/3 complex-mediated actin nucleation"/>
    <property type="evidence" value="ECO:0000318"/>
    <property type="project" value="GO_Central"/>
</dbReference>
<dbReference type="SMR" id="A2FD82"/>